<keyword evidence="1" id="KW-1133">Transmembrane helix</keyword>
<keyword evidence="1" id="KW-0472">Membrane</keyword>
<sequence>MAATDIYIVTIVFIGTIIYTYFYFKYNLGGTGPKSYSNYLKTLTVIIIALAALVAVSQYKINSTKEEFDQTQTLLNEAQVNWIEMEKIFINNYPYGERLYQQIYKTNKILQNNKISVKDMERVIAFEIHMCSILFQSIENVSWAIKKITGDWSNIQYGWINAWRSWFKSPIIREQWELTKVFYGRITEEFVDKLIIGKEILY</sequence>
<reference evidence="2" key="1">
    <citation type="submission" date="2018-10" db="EMBL/GenBank/DDBJ databases">
        <title>Hidden diversity of soil giant viruses.</title>
        <authorList>
            <person name="Schulz F."/>
            <person name="Alteio L."/>
            <person name="Goudeau D."/>
            <person name="Ryan E.M."/>
            <person name="Malmstrom R.R."/>
            <person name="Blanchard J."/>
            <person name="Woyke T."/>
        </authorList>
    </citation>
    <scope>NUCLEOTIDE SEQUENCE</scope>
    <source>
        <strain evidence="2">HYV1</strain>
    </source>
</reference>
<protein>
    <submittedName>
        <fullName evidence="2">Uncharacterized protein</fullName>
    </submittedName>
</protein>
<dbReference type="EMBL" id="MK072410">
    <property type="protein sequence ID" value="AYV84518.1"/>
    <property type="molecule type" value="Genomic_DNA"/>
</dbReference>
<feature type="transmembrane region" description="Helical" evidence="1">
    <location>
        <begin position="6"/>
        <end position="24"/>
    </location>
</feature>
<name>A0A3G5ABB9_9VIRU</name>
<proteinExistence type="predicted"/>
<gene>
    <name evidence="2" type="ORF">Hyperionvirus28_6</name>
</gene>
<organism evidence="2">
    <name type="scientific">Hyperionvirus sp</name>
    <dbReference type="NCBI Taxonomy" id="2487770"/>
    <lineage>
        <taxon>Viruses</taxon>
        <taxon>Varidnaviria</taxon>
        <taxon>Bamfordvirae</taxon>
        <taxon>Nucleocytoviricota</taxon>
        <taxon>Megaviricetes</taxon>
        <taxon>Imitervirales</taxon>
        <taxon>Mimiviridae</taxon>
        <taxon>Klosneuvirinae</taxon>
    </lineage>
</organism>
<evidence type="ECO:0000313" key="2">
    <source>
        <dbReference type="EMBL" id="AYV84518.1"/>
    </source>
</evidence>
<feature type="transmembrane region" description="Helical" evidence="1">
    <location>
        <begin position="36"/>
        <end position="56"/>
    </location>
</feature>
<accession>A0A3G5ABB9</accession>
<keyword evidence="1" id="KW-0812">Transmembrane</keyword>
<evidence type="ECO:0000256" key="1">
    <source>
        <dbReference type="SAM" id="Phobius"/>
    </source>
</evidence>